<dbReference type="Gene3D" id="3.40.395.10">
    <property type="entry name" value="Adenoviral Proteinase, Chain A"/>
    <property type="match status" value="1"/>
</dbReference>
<evidence type="ECO:0000256" key="1">
    <source>
        <dbReference type="ARBA" id="ARBA00005234"/>
    </source>
</evidence>
<dbReference type="GO" id="GO:0070139">
    <property type="term" value="F:SUMO-specific endopeptidase activity"/>
    <property type="evidence" value="ECO:0007669"/>
    <property type="project" value="TreeGrafter"/>
</dbReference>
<dbReference type="SUPFAM" id="SSF54001">
    <property type="entry name" value="Cysteine proteinases"/>
    <property type="match status" value="1"/>
</dbReference>
<dbReference type="EMBL" id="CAKKLH010000281">
    <property type="protein sequence ID" value="CAH0108009.1"/>
    <property type="molecule type" value="Genomic_DNA"/>
</dbReference>
<evidence type="ECO:0000259" key="7">
    <source>
        <dbReference type="PROSITE" id="PS50600"/>
    </source>
</evidence>
<evidence type="ECO:0000313" key="9">
    <source>
        <dbReference type="Proteomes" id="UP000789390"/>
    </source>
</evidence>
<dbReference type="PANTHER" id="PTHR46896">
    <property type="entry name" value="SENTRIN-SPECIFIC PROTEASE"/>
    <property type="match status" value="1"/>
</dbReference>
<protein>
    <recommendedName>
        <fullName evidence="7">Ubiquitin-like protease family profile domain-containing protein</fullName>
    </recommendedName>
</protein>
<dbReference type="InterPro" id="IPR038765">
    <property type="entry name" value="Papain-like_cys_pep_sf"/>
</dbReference>
<dbReference type="Pfam" id="PF02902">
    <property type="entry name" value="Peptidase_C48"/>
    <property type="match status" value="1"/>
</dbReference>
<feature type="compositionally biased region" description="Polar residues" evidence="6">
    <location>
        <begin position="135"/>
        <end position="164"/>
    </location>
</feature>
<keyword evidence="5" id="KW-0378">Hydrolase</keyword>
<dbReference type="GO" id="GO:0016926">
    <property type="term" value="P:protein desumoylation"/>
    <property type="evidence" value="ECO:0007669"/>
    <property type="project" value="TreeGrafter"/>
</dbReference>
<name>A0A8J2RWN8_9CRUS</name>
<dbReference type="PROSITE" id="PS50600">
    <property type="entry name" value="ULP_PROTEASE"/>
    <property type="match status" value="1"/>
</dbReference>
<dbReference type="AlphaFoldDB" id="A0A8J2RWN8"/>
<keyword evidence="2" id="KW-0597">Phosphoprotein</keyword>
<dbReference type="OrthoDB" id="6346036at2759"/>
<evidence type="ECO:0000256" key="6">
    <source>
        <dbReference type="SAM" id="MobiDB-lite"/>
    </source>
</evidence>
<proteinExistence type="inferred from homology"/>
<keyword evidence="4" id="KW-0833">Ubl conjugation pathway</keyword>
<feature type="region of interest" description="Disordered" evidence="6">
    <location>
        <begin position="194"/>
        <end position="227"/>
    </location>
</feature>
<dbReference type="GO" id="GO:0005634">
    <property type="term" value="C:nucleus"/>
    <property type="evidence" value="ECO:0007669"/>
    <property type="project" value="TreeGrafter"/>
</dbReference>
<sequence>MGESSSKSVISVNSNQRSVTVPEEKTRAVLVSDNIQQKSNLNDKGSRVKLTLQDYRKQVGLKVINQKSTQKIGITAKSEANLEEKCHGQSLFADSANCPHCGFTTSSTNKCLRCMRVFEKEKMVHISSDLDPDQIKSSGISQMSKDSSYGNRRPRTQNAQPSRQTRAKFEEPQCVTLSSDEDYDSFQETKKLKCDNTHKPSENSYDEASNASLVNSPVDTEEKGGSNDLLRWKEGGLSGPFFAVNCRSVRIGSYKFTPVGRVLFSSEGIMLQAPVFHTFNQPSENSGIWINVAIPAQQLLQVDAHFNRQLPVIFLNVTPNMCRSVCRELGLLKSAGPYWDALSEDESVFREINHTEANRLLVISSPPEVRDAIKRLPSGTAVSAETSVSTSLKKDTIDCSEDSGKIEVRITRESSKSLARMVLPVTPMFSWSDGPDRFSVTTEDYACLNQDNLLNDSIIDFYVRFVFSTKLDDSVKSKCHVFSSFFYQRLTTRPPKITGRKHPVEDDASLTIKEKRHSRVKSWTKKVDIFEKDYLVIPINERNHWFLAIVCFPGLSGPVTVKDNQPINLHLQQTYAKKTVINKQTKLVTVNGEPFHIGNTTITPVNSNSKAVKGIPITLNIDAERDEAESDEEDVLIPLDNNPVEISDPIKQPCILFFDSLVGSAHNRVATTLREYLMVEYQIKKRKPNEKSILTLENNTIKTSNLFSKETMISASLDVPQQNNSYDCGIFVLQYAEYFMINPFVDYNLRNIKLREWFPPHIAGRKRKNIQFLLIRLTKEMNPLADTVLKLLPQEDVKIALQDRRSCRTPTTSITNNESHVILSEDTKISSVMEENSKPAVCPDK</sequence>
<feature type="domain" description="Ubiquitin-like protease family profile" evidence="7">
    <location>
        <begin position="438"/>
        <end position="739"/>
    </location>
</feature>
<comment type="similarity">
    <text evidence="1">Belongs to the peptidase C48 family.</text>
</comment>
<gene>
    <name evidence="8" type="ORF">DGAL_LOCUS11373</name>
</gene>
<accession>A0A8J2RWN8</accession>
<dbReference type="GO" id="GO:0006508">
    <property type="term" value="P:proteolysis"/>
    <property type="evidence" value="ECO:0007669"/>
    <property type="project" value="UniProtKB-KW"/>
</dbReference>
<organism evidence="8 9">
    <name type="scientific">Daphnia galeata</name>
    <dbReference type="NCBI Taxonomy" id="27404"/>
    <lineage>
        <taxon>Eukaryota</taxon>
        <taxon>Metazoa</taxon>
        <taxon>Ecdysozoa</taxon>
        <taxon>Arthropoda</taxon>
        <taxon>Crustacea</taxon>
        <taxon>Branchiopoda</taxon>
        <taxon>Diplostraca</taxon>
        <taxon>Cladocera</taxon>
        <taxon>Anomopoda</taxon>
        <taxon>Daphniidae</taxon>
        <taxon>Daphnia</taxon>
    </lineage>
</organism>
<dbReference type="InterPro" id="IPR003653">
    <property type="entry name" value="Peptidase_C48_C"/>
</dbReference>
<dbReference type="PANTHER" id="PTHR46896:SF3">
    <property type="entry name" value="FI06413P-RELATED"/>
    <property type="match status" value="1"/>
</dbReference>
<keyword evidence="9" id="KW-1185">Reference proteome</keyword>
<evidence type="ECO:0000256" key="3">
    <source>
        <dbReference type="ARBA" id="ARBA00022670"/>
    </source>
</evidence>
<evidence type="ECO:0000313" key="8">
    <source>
        <dbReference type="EMBL" id="CAH0108009.1"/>
    </source>
</evidence>
<dbReference type="Proteomes" id="UP000789390">
    <property type="component" value="Unassembled WGS sequence"/>
</dbReference>
<feature type="region of interest" description="Disordered" evidence="6">
    <location>
        <begin position="1"/>
        <end position="22"/>
    </location>
</feature>
<evidence type="ECO:0000256" key="5">
    <source>
        <dbReference type="ARBA" id="ARBA00022801"/>
    </source>
</evidence>
<keyword evidence="3" id="KW-0645">Protease</keyword>
<evidence type="ECO:0000256" key="2">
    <source>
        <dbReference type="ARBA" id="ARBA00022553"/>
    </source>
</evidence>
<feature type="region of interest" description="Disordered" evidence="6">
    <location>
        <begin position="129"/>
        <end position="173"/>
    </location>
</feature>
<feature type="compositionally biased region" description="Low complexity" evidence="6">
    <location>
        <begin position="1"/>
        <end position="15"/>
    </location>
</feature>
<feature type="compositionally biased region" description="Polar residues" evidence="6">
    <location>
        <begin position="202"/>
        <end position="218"/>
    </location>
</feature>
<reference evidence="8" key="1">
    <citation type="submission" date="2021-11" db="EMBL/GenBank/DDBJ databases">
        <authorList>
            <person name="Schell T."/>
        </authorList>
    </citation>
    <scope>NUCLEOTIDE SEQUENCE</scope>
    <source>
        <strain evidence="8">M5</strain>
    </source>
</reference>
<evidence type="ECO:0000256" key="4">
    <source>
        <dbReference type="ARBA" id="ARBA00022786"/>
    </source>
</evidence>
<dbReference type="InterPro" id="IPR051947">
    <property type="entry name" value="Sentrin-specific_protease"/>
</dbReference>
<dbReference type="GO" id="GO:0005737">
    <property type="term" value="C:cytoplasm"/>
    <property type="evidence" value="ECO:0007669"/>
    <property type="project" value="TreeGrafter"/>
</dbReference>
<comment type="caution">
    <text evidence="8">The sequence shown here is derived from an EMBL/GenBank/DDBJ whole genome shotgun (WGS) entry which is preliminary data.</text>
</comment>